<evidence type="ECO:0000313" key="3">
    <source>
        <dbReference type="RefSeq" id="XP_052758410.1"/>
    </source>
</evidence>
<proteinExistence type="predicted"/>
<gene>
    <name evidence="3 4" type="primary">LOC113522231</name>
</gene>
<dbReference type="Gene3D" id="3.50.50.60">
    <property type="entry name" value="FAD/NAD(P)-binding domain"/>
    <property type="match status" value="1"/>
</dbReference>
<dbReference type="RefSeq" id="XP_052758410.1">
    <property type="nucleotide sequence ID" value="XM_052902450.1"/>
</dbReference>
<accession>A0ABM3N4A6</accession>
<dbReference type="PANTHER" id="PTHR10742:SF398">
    <property type="entry name" value="AMINE OXIDASE DOMAIN-CONTAINING PROTEIN-RELATED"/>
    <property type="match status" value="1"/>
</dbReference>
<dbReference type="InterPro" id="IPR002937">
    <property type="entry name" value="Amino_oxidase"/>
</dbReference>
<evidence type="ECO:0000313" key="4">
    <source>
        <dbReference type="RefSeq" id="XP_052758411.1"/>
    </source>
</evidence>
<organism evidence="2 4">
    <name type="scientific">Galleria mellonella</name>
    <name type="common">Greater wax moth</name>
    <dbReference type="NCBI Taxonomy" id="7137"/>
    <lineage>
        <taxon>Eukaryota</taxon>
        <taxon>Metazoa</taxon>
        <taxon>Ecdysozoa</taxon>
        <taxon>Arthropoda</taxon>
        <taxon>Hexapoda</taxon>
        <taxon>Insecta</taxon>
        <taxon>Pterygota</taxon>
        <taxon>Neoptera</taxon>
        <taxon>Endopterygota</taxon>
        <taxon>Lepidoptera</taxon>
        <taxon>Glossata</taxon>
        <taxon>Ditrysia</taxon>
        <taxon>Pyraloidea</taxon>
        <taxon>Pyralidae</taxon>
        <taxon>Galleriinae</taxon>
        <taxon>Galleria</taxon>
    </lineage>
</organism>
<sequence>MDVVVIGCGASGVAAIRRLHDAGLKVLGLEAADRIGGRICTVPFASGTVDIGAAWCHGEKDNVVFEITNPLDLLGRQDPFENIYVLSNGDLVDREKGATIIGALNDEVAKADKNNSNSISECVRKAAKSNELLKNNGQLTATFVEWFERSNHVGGQRDPRRGKSLKGLEECWPCAGEVFLNWKGRGYKTILDVLLSIYPDPSKEIPVPILLNKEVESIRWGTNQPGLDSNNPLVHVKCTDGSLYSAKSVIVTVSVGVLQERHNTLFNPSLPEEKINTINNLQLAVLGKIYIEFERPWFPKTANFTVLWREEDKSKFSADEKWITEIYGLWTVDHQPNVLLAWTYGNGTELMEKVSLEGVKDGIQKLLNVVFKKQFDVTPIKSVIRSQWASNPLARGAYSYRCVASEENRSSAILLSEPLYRTNKFPVVCFGGEATSHHRHNSVHGAVEAGFREADRLIESFKRLDIK</sequence>
<dbReference type="Gene3D" id="3.90.660.10">
    <property type="match status" value="1"/>
</dbReference>
<keyword evidence="2" id="KW-1185">Reference proteome</keyword>
<feature type="domain" description="Amine oxidase" evidence="1">
    <location>
        <begin position="11"/>
        <end position="458"/>
    </location>
</feature>
<name>A0ABM3N4A6_GALME</name>
<protein>
    <submittedName>
        <fullName evidence="3 4">Spermine oxidase-like</fullName>
    </submittedName>
</protein>
<dbReference type="Pfam" id="PF01593">
    <property type="entry name" value="Amino_oxidase"/>
    <property type="match status" value="1"/>
</dbReference>
<dbReference type="InterPro" id="IPR036188">
    <property type="entry name" value="FAD/NAD-bd_sf"/>
</dbReference>
<dbReference type="RefSeq" id="XP_052758411.1">
    <property type="nucleotide sequence ID" value="XM_052902451.1"/>
</dbReference>
<reference evidence="3 4" key="1">
    <citation type="submission" date="2025-05" db="UniProtKB">
        <authorList>
            <consortium name="RefSeq"/>
        </authorList>
    </citation>
    <scope>IDENTIFICATION</scope>
    <source>
        <tissue evidence="3 4">Whole larvae</tissue>
    </source>
</reference>
<dbReference type="InterPro" id="IPR050281">
    <property type="entry name" value="Flavin_monoamine_oxidase"/>
</dbReference>
<dbReference type="SUPFAM" id="SSF51905">
    <property type="entry name" value="FAD/NAD(P)-binding domain"/>
    <property type="match status" value="1"/>
</dbReference>
<evidence type="ECO:0000259" key="1">
    <source>
        <dbReference type="Pfam" id="PF01593"/>
    </source>
</evidence>
<evidence type="ECO:0000313" key="2">
    <source>
        <dbReference type="Proteomes" id="UP001652740"/>
    </source>
</evidence>
<dbReference type="PANTHER" id="PTHR10742">
    <property type="entry name" value="FLAVIN MONOAMINE OXIDASE"/>
    <property type="match status" value="1"/>
</dbReference>
<dbReference type="SUPFAM" id="SSF54373">
    <property type="entry name" value="FAD-linked reductases, C-terminal domain"/>
    <property type="match status" value="1"/>
</dbReference>
<dbReference type="GeneID" id="113522231"/>
<dbReference type="Proteomes" id="UP001652740">
    <property type="component" value="Unplaced"/>
</dbReference>